<dbReference type="Pfam" id="PF10704">
    <property type="entry name" value="DUF2508"/>
    <property type="match status" value="1"/>
</dbReference>
<evidence type="ECO:0000313" key="1">
    <source>
        <dbReference type="EMBL" id="MTH55734.1"/>
    </source>
</evidence>
<reference evidence="1 2" key="1">
    <citation type="journal article" date="2017" name="Int. J. Syst. Evol. Microbiol.">
        <title>Bacillus mangrovi sp. nov., isolated from a sediment sample from a mangrove forest.</title>
        <authorList>
            <person name="Gupta V."/>
            <person name="Singh P.K."/>
            <person name="Korpole S."/>
            <person name="Tanuku N.R.S."/>
            <person name="Pinnaka A.K."/>
        </authorList>
    </citation>
    <scope>NUCLEOTIDE SEQUENCE [LARGE SCALE GENOMIC DNA]</scope>
    <source>
        <strain evidence="1 2">KCTC 33872</strain>
    </source>
</reference>
<dbReference type="Proteomes" id="UP000434639">
    <property type="component" value="Unassembled WGS sequence"/>
</dbReference>
<dbReference type="EMBL" id="WMIB01000038">
    <property type="protein sequence ID" value="MTH55734.1"/>
    <property type="molecule type" value="Genomic_DNA"/>
</dbReference>
<evidence type="ECO:0000313" key="2">
    <source>
        <dbReference type="Proteomes" id="UP000434639"/>
    </source>
</evidence>
<name>A0A7X2S8U0_9BACI</name>
<dbReference type="AlphaFoldDB" id="A0A7X2S8U0"/>
<keyword evidence="2" id="KW-1185">Reference proteome</keyword>
<dbReference type="RefSeq" id="WP_155114230.1">
    <property type="nucleotide sequence ID" value="NZ_WMIB01000038.1"/>
</dbReference>
<organism evidence="1 2">
    <name type="scientific">Metabacillus mangrovi</name>
    <dbReference type="NCBI Taxonomy" id="1491830"/>
    <lineage>
        <taxon>Bacteria</taxon>
        <taxon>Bacillati</taxon>
        <taxon>Bacillota</taxon>
        <taxon>Bacilli</taxon>
        <taxon>Bacillales</taxon>
        <taxon>Bacillaceae</taxon>
        <taxon>Metabacillus</taxon>
    </lineage>
</organism>
<dbReference type="OrthoDB" id="2166610at2"/>
<gene>
    <name evidence="1" type="ORF">GKZ89_20280</name>
</gene>
<accession>A0A7X2S8U0</accession>
<comment type="caution">
    <text evidence="1">The sequence shown here is derived from an EMBL/GenBank/DDBJ whole genome shotgun (WGS) entry which is preliminary data.</text>
</comment>
<proteinExistence type="predicted"/>
<sequence>MLFKRKGRLRQDFNQQLIDLLMKSKYEWNRQKQLVEKSVEPSEEVLFELKIAESKYFFLLREAKQRKIRL</sequence>
<dbReference type="InterPro" id="IPR019644">
    <property type="entry name" value="DUF2508"/>
</dbReference>
<protein>
    <submittedName>
        <fullName evidence="1">DUF2508 family protein</fullName>
    </submittedName>
</protein>